<dbReference type="SUPFAM" id="SSF53067">
    <property type="entry name" value="Actin-like ATPase domain"/>
    <property type="match status" value="1"/>
</dbReference>
<dbReference type="CDD" id="cd24008">
    <property type="entry name" value="ASKHA_NBD_GLK"/>
    <property type="match status" value="1"/>
</dbReference>
<dbReference type="KEGG" id="tti:THITH_06275"/>
<dbReference type="Gene3D" id="3.40.367.20">
    <property type="match status" value="1"/>
</dbReference>
<dbReference type="PANTHER" id="PTHR47363:SF1">
    <property type="entry name" value="GLUCOKINASE"/>
    <property type="match status" value="1"/>
</dbReference>
<dbReference type="EMBL" id="CP007029">
    <property type="protein sequence ID" value="AHE97925.1"/>
    <property type="molecule type" value="Genomic_DNA"/>
</dbReference>
<organism evidence="4 5">
    <name type="scientific">Thioalkalivibrio paradoxus ARh 1</name>
    <dbReference type="NCBI Taxonomy" id="713585"/>
    <lineage>
        <taxon>Bacteria</taxon>
        <taxon>Pseudomonadati</taxon>
        <taxon>Pseudomonadota</taxon>
        <taxon>Gammaproteobacteria</taxon>
        <taxon>Chromatiales</taxon>
        <taxon>Ectothiorhodospiraceae</taxon>
        <taxon>Thioalkalivibrio</taxon>
    </lineage>
</organism>
<dbReference type="AlphaFoldDB" id="W0DM15"/>
<dbReference type="InterPro" id="IPR003836">
    <property type="entry name" value="Glucokinase"/>
</dbReference>
<comment type="similarity">
    <text evidence="3">Belongs to the bacterial glucokinase family.</text>
</comment>
<dbReference type="RefSeq" id="WP_006748594.1">
    <property type="nucleotide sequence ID" value="NZ_CP007029.1"/>
</dbReference>
<dbReference type="Proteomes" id="UP000005289">
    <property type="component" value="Chromosome"/>
</dbReference>
<dbReference type="Gene3D" id="3.30.420.40">
    <property type="match status" value="1"/>
</dbReference>
<gene>
    <name evidence="4" type="ORF">THITH_06275</name>
</gene>
<dbReference type="GO" id="GO:0006096">
    <property type="term" value="P:glycolytic process"/>
    <property type="evidence" value="ECO:0007669"/>
    <property type="project" value="InterPro"/>
</dbReference>
<dbReference type="OrthoDB" id="9800595at2"/>
<dbReference type="GO" id="GO:0005524">
    <property type="term" value="F:ATP binding"/>
    <property type="evidence" value="ECO:0007669"/>
    <property type="project" value="InterPro"/>
</dbReference>
<dbReference type="GO" id="GO:0004340">
    <property type="term" value="F:glucokinase activity"/>
    <property type="evidence" value="ECO:0007669"/>
    <property type="project" value="InterPro"/>
</dbReference>
<evidence type="ECO:0000313" key="5">
    <source>
        <dbReference type="Proteomes" id="UP000005289"/>
    </source>
</evidence>
<keyword evidence="1" id="KW-0808">Transferase</keyword>
<dbReference type="InterPro" id="IPR043129">
    <property type="entry name" value="ATPase_NBD"/>
</dbReference>
<dbReference type="HOGENOM" id="CLU_042582_1_0_6"/>
<keyword evidence="5" id="KW-1185">Reference proteome</keyword>
<evidence type="ECO:0000313" key="4">
    <source>
        <dbReference type="EMBL" id="AHE97925.1"/>
    </source>
</evidence>
<dbReference type="STRING" id="713585.THITH_06275"/>
<dbReference type="GO" id="GO:0005536">
    <property type="term" value="F:D-glucose binding"/>
    <property type="evidence" value="ECO:0007669"/>
    <property type="project" value="InterPro"/>
</dbReference>
<evidence type="ECO:0000256" key="1">
    <source>
        <dbReference type="ARBA" id="ARBA00022679"/>
    </source>
</evidence>
<proteinExistence type="inferred from homology"/>
<keyword evidence="2 4" id="KW-0418">Kinase</keyword>
<dbReference type="PANTHER" id="PTHR47363">
    <property type="entry name" value="GLUCOKINASE"/>
    <property type="match status" value="1"/>
</dbReference>
<sequence length="335" mass="34645">MSIVVGDIGGTKTLLAEAHPEAGGWRFERRARLPSQDHPSLEQLLAHWLETGADREEPISAMGLALAGPVQGEGESARARFTNLDWPPVEAGALARRFGVPVCLLNDFAAIGAGLDTLRPADLDTLQAGNPDPTGLRLVVGAGTGLGTCLVGPPPQARLFPGEGGHADFSPADAWQAALAEWLRGRLGRCTREHLLSGAGIARIAAFLQEQTPSPALAGALAATDPAAAIGTLAEQGDRAALRVVERFAEIFAGQLGDLALTALPRGGVFIAGGIAPRLKAHFEAQGFLRAFCNKPPMQDLAAGLPLHLIIHPEPGLLGAAAAAHRATVPPGDTA</sequence>
<protein>
    <submittedName>
        <fullName evidence="4">Glucokinase</fullName>
    </submittedName>
</protein>
<reference evidence="4 5" key="1">
    <citation type="submission" date="2013-12" db="EMBL/GenBank/DDBJ databases">
        <authorList>
            <consortium name="DOE Joint Genome Institute"/>
            <person name="Muyzer G."/>
            <person name="Huntemann M."/>
            <person name="Han J."/>
            <person name="Chen A."/>
            <person name="Kyrpides N."/>
            <person name="Mavromatis K."/>
            <person name="Markowitz V."/>
            <person name="Palaniappan K."/>
            <person name="Ivanova N."/>
            <person name="Schaumberg A."/>
            <person name="Pati A."/>
            <person name="Liolios K."/>
            <person name="Nordberg H.P."/>
            <person name="Cantor M.N."/>
            <person name="Hua S.X."/>
            <person name="Woyke T."/>
        </authorList>
    </citation>
    <scope>NUCLEOTIDE SEQUENCE [LARGE SCALE GENOMIC DNA]</scope>
    <source>
        <strain evidence="4 5">ARh 1</strain>
    </source>
</reference>
<evidence type="ECO:0000256" key="3">
    <source>
        <dbReference type="RuleBase" id="RU004046"/>
    </source>
</evidence>
<name>W0DM15_9GAMM</name>
<dbReference type="Pfam" id="PF02685">
    <property type="entry name" value="Glucokinase"/>
    <property type="match status" value="1"/>
</dbReference>
<evidence type="ECO:0000256" key="2">
    <source>
        <dbReference type="ARBA" id="ARBA00022777"/>
    </source>
</evidence>
<accession>W0DM15</accession>